<name>A0A8B8ICY9_VANTA</name>
<dbReference type="GeneID" id="113399884"/>
<dbReference type="AlphaFoldDB" id="A0A8B8ICY9"/>
<accession>A0A8B8ICY9</accession>
<sequence length="341" mass="38072">MEADSTTYDNSSKSPDDICLPFNTNAANLKLYKNLISDVGDRSLESQLVGKLQSLGLIPQNISCPENKPDCKVLCKSARVIDRVQWACQGCGKKQPIRTGSFFFRLQCSIMQALQIILAWCEDAEITTAAQFFDVKPRVASSIYDRLDELAINQLRKSKLGGENAVVLTEMYPDCLNRLSPDTTDQAHVHQILMIADTKHIPTRYKLHVIQSDLKKLQGNTNNEQSLKEEIERVLNSVSEPQSMLVTGNNVPLIDGTVSLQQLIQHCDVDMQHFLSSRIWSQALTLCSASRELCSGAAAVACVAPLQRYLDAALQRLRHSDRFYEHTLRALADDVTHTHSS</sequence>
<evidence type="ECO:0000313" key="2">
    <source>
        <dbReference type="RefSeq" id="XP_026494934.2"/>
    </source>
</evidence>
<keyword evidence="1" id="KW-1185">Reference proteome</keyword>
<dbReference type="OMA" id="HVHRILM"/>
<dbReference type="Proteomes" id="UP001652626">
    <property type="component" value="Chromosome 8"/>
</dbReference>
<evidence type="ECO:0000313" key="1">
    <source>
        <dbReference type="Proteomes" id="UP001652626"/>
    </source>
</evidence>
<gene>
    <name evidence="2" type="primary">LOC113399884</name>
</gene>
<dbReference type="OrthoDB" id="6226069at2759"/>
<protein>
    <submittedName>
        <fullName evidence="2">Uncharacterized protein LOC113399884</fullName>
    </submittedName>
</protein>
<reference evidence="2" key="1">
    <citation type="submission" date="2025-08" db="UniProtKB">
        <authorList>
            <consortium name="RefSeq"/>
        </authorList>
    </citation>
    <scope>IDENTIFICATION</scope>
    <source>
        <tissue evidence="2">Whole body</tissue>
    </source>
</reference>
<organism evidence="1 2">
    <name type="scientific">Vanessa tameamea</name>
    <name type="common">Kamehameha butterfly</name>
    <dbReference type="NCBI Taxonomy" id="334116"/>
    <lineage>
        <taxon>Eukaryota</taxon>
        <taxon>Metazoa</taxon>
        <taxon>Ecdysozoa</taxon>
        <taxon>Arthropoda</taxon>
        <taxon>Hexapoda</taxon>
        <taxon>Insecta</taxon>
        <taxon>Pterygota</taxon>
        <taxon>Neoptera</taxon>
        <taxon>Endopterygota</taxon>
        <taxon>Lepidoptera</taxon>
        <taxon>Glossata</taxon>
        <taxon>Ditrysia</taxon>
        <taxon>Papilionoidea</taxon>
        <taxon>Nymphalidae</taxon>
        <taxon>Nymphalinae</taxon>
        <taxon>Vanessa</taxon>
    </lineage>
</organism>
<proteinExistence type="predicted"/>
<dbReference type="RefSeq" id="XP_026494934.2">
    <property type="nucleotide sequence ID" value="XM_026639149.2"/>
</dbReference>